<evidence type="ECO:0000313" key="1">
    <source>
        <dbReference type="EMBL" id="PIA36764.1"/>
    </source>
</evidence>
<proteinExistence type="predicted"/>
<dbReference type="AlphaFoldDB" id="A0A2G5CZT4"/>
<gene>
    <name evidence="1" type="ORF">AQUCO_03200024v1</name>
</gene>
<keyword evidence="2" id="KW-1185">Reference proteome</keyword>
<protein>
    <submittedName>
        <fullName evidence="1">Uncharacterized protein</fullName>
    </submittedName>
</protein>
<organism evidence="1 2">
    <name type="scientific">Aquilegia coerulea</name>
    <name type="common">Rocky mountain columbine</name>
    <dbReference type="NCBI Taxonomy" id="218851"/>
    <lineage>
        <taxon>Eukaryota</taxon>
        <taxon>Viridiplantae</taxon>
        <taxon>Streptophyta</taxon>
        <taxon>Embryophyta</taxon>
        <taxon>Tracheophyta</taxon>
        <taxon>Spermatophyta</taxon>
        <taxon>Magnoliopsida</taxon>
        <taxon>Ranunculales</taxon>
        <taxon>Ranunculaceae</taxon>
        <taxon>Thalictroideae</taxon>
        <taxon>Aquilegia</taxon>
    </lineage>
</organism>
<name>A0A2G5CZT4_AQUCA</name>
<dbReference type="InParanoid" id="A0A2G5CZT4"/>
<sequence>MVNGCSQKLDGSGNGFYQLESNMMVMGVNQSGDTPSSYSEVSATDSMVMNMNRKKLTVKSDTESGSDEINVTFIDFLGVGAT</sequence>
<reference evidence="1 2" key="1">
    <citation type="submission" date="2017-09" db="EMBL/GenBank/DDBJ databases">
        <title>WGS assembly of Aquilegia coerulea Goldsmith.</title>
        <authorList>
            <person name="Hodges S."/>
            <person name="Kramer E."/>
            <person name="Nordborg M."/>
            <person name="Tomkins J."/>
            <person name="Borevitz J."/>
            <person name="Derieg N."/>
            <person name="Yan J."/>
            <person name="Mihaltcheva S."/>
            <person name="Hayes R.D."/>
            <person name="Rokhsar D."/>
        </authorList>
    </citation>
    <scope>NUCLEOTIDE SEQUENCE [LARGE SCALE GENOMIC DNA]</scope>
    <source>
        <strain evidence="2">cv. Goldsmith</strain>
    </source>
</reference>
<dbReference type="EMBL" id="KZ305049">
    <property type="protein sequence ID" value="PIA36764.1"/>
    <property type="molecule type" value="Genomic_DNA"/>
</dbReference>
<evidence type="ECO:0000313" key="2">
    <source>
        <dbReference type="Proteomes" id="UP000230069"/>
    </source>
</evidence>
<accession>A0A2G5CZT4</accession>
<dbReference type="Proteomes" id="UP000230069">
    <property type="component" value="Unassembled WGS sequence"/>
</dbReference>